<dbReference type="EMBL" id="FWXF01000006">
    <property type="protein sequence ID" value="SMC22554.1"/>
    <property type="molecule type" value="Genomic_DNA"/>
</dbReference>
<evidence type="ECO:0000313" key="2">
    <source>
        <dbReference type="Proteomes" id="UP000192783"/>
    </source>
</evidence>
<sequence length="97" mass="10264">MAGNTYCQPHSFPPPGYLVVRAFGKTASLTLMSNTAAARNAARTLLARGPLARPSAQRLLTAQQRCPQGLPLSRLVPKAARLAHQLAGDPEGSQPYA</sequence>
<name>A0A1W1XFL3_9BACT</name>
<protein>
    <submittedName>
        <fullName evidence="1">Uncharacterized protein</fullName>
    </submittedName>
</protein>
<organism evidence="1 2">
    <name type="scientific">Desulfacinum hydrothermale DSM 13146</name>
    <dbReference type="NCBI Taxonomy" id="1121390"/>
    <lineage>
        <taxon>Bacteria</taxon>
        <taxon>Pseudomonadati</taxon>
        <taxon>Thermodesulfobacteriota</taxon>
        <taxon>Syntrophobacteria</taxon>
        <taxon>Syntrophobacterales</taxon>
        <taxon>Syntrophobacteraceae</taxon>
        <taxon>Desulfacinum</taxon>
    </lineage>
</organism>
<evidence type="ECO:0000313" key="1">
    <source>
        <dbReference type="EMBL" id="SMC22554.1"/>
    </source>
</evidence>
<dbReference type="AlphaFoldDB" id="A0A1W1XFL3"/>
<dbReference type="Proteomes" id="UP000192783">
    <property type="component" value="Unassembled WGS sequence"/>
</dbReference>
<keyword evidence="2" id="KW-1185">Reference proteome</keyword>
<accession>A0A1W1XFL3</accession>
<dbReference type="STRING" id="1121390.SAMN02746041_01512"/>
<proteinExistence type="predicted"/>
<reference evidence="1 2" key="1">
    <citation type="submission" date="2017-04" db="EMBL/GenBank/DDBJ databases">
        <authorList>
            <person name="Afonso C.L."/>
            <person name="Miller P.J."/>
            <person name="Scott M.A."/>
            <person name="Spackman E."/>
            <person name="Goraichik I."/>
            <person name="Dimitrov K.M."/>
            <person name="Suarez D.L."/>
            <person name="Swayne D.E."/>
        </authorList>
    </citation>
    <scope>NUCLEOTIDE SEQUENCE [LARGE SCALE GENOMIC DNA]</scope>
    <source>
        <strain evidence="1 2">DSM 13146</strain>
    </source>
</reference>
<gene>
    <name evidence="1" type="ORF">SAMN02746041_01512</name>
</gene>